<gene>
    <name evidence="1" type="ORF">CSSPTR1EN2_LOCUS2951</name>
</gene>
<name>A0ABP0TFK2_9BRYO</name>
<protein>
    <recommendedName>
        <fullName evidence="3">AP2/ERF domain-containing protein</fullName>
    </recommendedName>
</protein>
<dbReference type="Proteomes" id="UP001497512">
    <property type="component" value="Chromosome 10"/>
</dbReference>
<keyword evidence="2" id="KW-1185">Reference proteome</keyword>
<sequence>MSDVFSQYLRLVDRTLLGEDETVPRAPSRSVPRSPLVCCRGVREPKGRVKGYRVEVRPSRWPRKIWVGTFRDRKQAMRAYDATLHYTGKTPYYFLYPDGYFLPFPPGLENAPPQSKEFVQFVKRMAKEFSLNSRELARNPISELLDMRVVNLAGDGGEEISALFDFQTSFALSAAAAAAVPTPPPSSSEAYLSKENSDHLMSDAEVIYLSSSSESDQLTSDKGVEEEAEVFSTSPLSGDGGEEISALFDVQTSFELSAAAAAAVPTPPSSSEAYFSKENSYHLMLDAKVIYLSSSSESDQLTSDKGVEEEAEVVSNPLPALFPVPEVALQYDYPYQTVAATVTGATSFQMDSPTGEDLANLLFNADGVVGLDKNLLFGDSDLWRDQLSDLVPALFCPDNDDVVEPASKKRILRVASFKVDTARDASGMMPGADNTKKSCLHPCLEPVFRGS</sequence>
<dbReference type="EMBL" id="OZ019902">
    <property type="protein sequence ID" value="CAK9195291.1"/>
    <property type="molecule type" value="Genomic_DNA"/>
</dbReference>
<reference evidence="1" key="1">
    <citation type="submission" date="2024-02" db="EMBL/GenBank/DDBJ databases">
        <authorList>
            <consortium name="ELIXIR-Norway"/>
            <consortium name="Elixir Norway"/>
        </authorList>
    </citation>
    <scope>NUCLEOTIDE SEQUENCE</scope>
</reference>
<proteinExistence type="predicted"/>
<evidence type="ECO:0000313" key="1">
    <source>
        <dbReference type="EMBL" id="CAK9195291.1"/>
    </source>
</evidence>
<evidence type="ECO:0008006" key="3">
    <source>
        <dbReference type="Google" id="ProtNLM"/>
    </source>
</evidence>
<evidence type="ECO:0000313" key="2">
    <source>
        <dbReference type="Proteomes" id="UP001497512"/>
    </source>
</evidence>
<organism evidence="1 2">
    <name type="scientific">Sphagnum troendelagicum</name>
    <dbReference type="NCBI Taxonomy" id="128251"/>
    <lineage>
        <taxon>Eukaryota</taxon>
        <taxon>Viridiplantae</taxon>
        <taxon>Streptophyta</taxon>
        <taxon>Embryophyta</taxon>
        <taxon>Bryophyta</taxon>
        <taxon>Sphagnophytina</taxon>
        <taxon>Sphagnopsida</taxon>
        <taxon>Sphagnales</taxon>
        <taxon>Sphagnaceae</taxon>
        <taxon>Sphagnum</taxon>
    </lineage>
</organism>
<accession>A0ABP0TFK2</accession>